<feature type="region of interest" description="Disordered" evidence="1">
    <location>
        <begin position="511"/>
        <end position="530"/>
    </location>
</feature>
<dbReference type="Proteomes" id="UP000606974">
    <property type="component" value="Unassembled WGS sequence"/>
</dbReference>
<feature type="region of interest" description="Disordered" evidence="1">
    <location>
        <begin position="1"/>
        <end position="35"/>
    </location>
</feature>
<feature type="region of interest" description="Disordered" evidence="1">
    <location>
        <begin position="937"/>
        <end position="990"/>
    </location>
</feature>
<keyword evidence="3" id="KW-1185">Reference proteome</keyword>
<evidence type="ECO:0000313" key="3">
    <source>
        <dbReference type="Proteomes" id="UP000606974"/>
    </source>
</evidence>
<feature type="region of interest" description="Disordered" evidence="1">
    <location>
        <begin position="325"/>
        <end position="397"/>
    </location>
</feature>
<feature type="compositionally biased region" description="Polar residues" evidence="1">
    <location>
        <begin position="977"/>
        <end position="986"/>
    </location>
</feature>
<sequence>MALKGAIGGAASAPGLSSPEKRKASKEKKDRSKVQSAWLATVSRTREKYPIPSLHMRISLTDGISRPRLGRWSVSRRSGNENIEVVRTKSQAGMLRPRRFPTIYKSNPRLFIDPFEHPLPERARPTSNKTDSYKQSVIVDLPERVQMHIASHSTEKHSVVEEVPNTLEIILAARIQQVQQSSSRFEELNDDASVHELEAVFPTASTPAEESHTSTAVLLCEADDPTALPTLDFLQRSFTMDVHQPRRPKISLCIPRSKSLHMLSGSGAPNATLLMTMRYSLISPLTPMDMPKPMRPYSTISVPLFMEASDLAQAREEIPPLPTFTASFSQKHSASSSTRHSRQLQNWSARQVQHQMARLNAREDNASSSSPSLSNDADDEDDEDGTDEPCTQTTRSMTTKYMAASINKPLPPEPQMVIPNMLPPLAYKPRQVKMTQAQQNLPRSRYSPTHTGRLADFRKSASTKNPTLDQAIEELEWRLSSICERRSVSAGPWPNTPIQVRRGLMLMEPLRSPPPVPRSTDGGAVKTPRRPIVRSNSAGHIIFQSKDISQKRARSCHDLRWPGAASDTADIRLEESETWYRTASERSSADLSHSVFSDADTDGTCQTEQSHAQDKLKEKEKEKVEVETEEECVINNVELPQAMQSSSVPAEVAETVILRIMSNMTTLKDLFATAALNKGFYNTFKRHEMYLIKATLRKSSIAAWELREISEENQLTPTAYLRQYSVEIYTMGMLKSLVLVQCESFLRPVTIAGLVGTDQTRSAEIDAAFWRVWTFCRLFGSSAGEDEDIEAQVDWLNGGELAREQDPSSSFGIGNGDGLSKSELYDMNELWTCLSVLVQTFHGRTGEARAVGIYEKCNIDSKRDEELLLEEWTWYLLTLGPSCILALAPGSFSTAKDLGLTEWSPPAPGQGRSRSKFFKEALTQVYEARLAEELKAKSGKAKRTSKASHRVTRSEEARELDRLRQTAFAEELRSQRQHSPSKSEPWTFSDERPMSVYSQVVSALPHEASRISAQDLAAMPKPPSNQERQSPAKYSTREQTTPPRSPTPVLARSSAVLTAEEDIPANSTGNVTVASPVITSARVANDSYEIVDPADRAMTHLVDVLGFGKEAAKWALTRSETGHGVDVEKAVEILLHGSPPTSRASSRGEMHSPIEIESSIARPEYVRKRTPVRILQQRDSIVTTDDMTEREKQQANITRMREKSYRVLGIGAPQGGKKFGSTLGRRLRVR</sequence>
<name>A0A8H7AHE1_9EURO</name>
<feature type="compositionally biased region" description="Basic and acidic residues" evidence="1">
    <location>
        <begin position="19"/>
        <end position="33"/>
    </location>
</feature>
<gene>
    <name evidence="2" type="ORF">GJ744_010980</name>
</gene>
<dbReference type="EMBL" id="JAACFV010000075">
    <property type="protein sequence ID" value="KAF7507052.1"/>
    <property type="molecule type" value="Genomic_DNA"/>
</dbReference>
<dbReference type="AlphaFoldDB" id="A0A8H7AHE1"/>
<organism evidence="2 3">
    <name type="scientific">Endocarpon pusillum</name>
    <dbReference type="NCBI Taxonomy" id="364733"/>
    <lineage>
        <taxon>Eukaryota</taxon>
        <taxon>Fungi</taxon>
        <taxon>Dikarya</taxon>
        <taxon>Ascomycota</taxon>
        <taxon>Pezizomycotina</taxon>
        <taxon>Eurotiomycetes</taxon>
        <taxon>Chaetothyriomycetidae</taxon>
        <taxon>Verrucariales</taxon>
        <taxon>Verrucariaceae</taxon>
        <taxon>Endocarpon</taxon>
    </lineage>
</organism>
<feature type="compositionally biased region" description="Low complexity" evidence="1">
    <location>
        <begin position="327"/>
        <end position="337"/>
    </location>
</feature>
<feature type="compositionally biased region" description="Low complexity" evidence="1">
    <location>
        <begin position="366"/>
        <end position="375"/>
    </location>
</feature>
<feature type="compositionally biased region" description="Basic residues" evidence="1">
    <location>
        <begin position="937"/>
        <end position="951"/>
    </location>
</feature>
<evidence type="ECO:0000313" key="2">
    <source>
        <dbReference type="EMBL" id="KAF7507052.1"/>
    </source>
</evidence>
<reference evidence="2" key="1">
    <citation type="submission" date="2020-02" db="EMBL/GenBank/DDBJ databases">
        <authorList>
            <person name="Palmer J.M."/>
        </authorList>
    </citation>
    <scope>NUCLEOTIDE SEQUENCE</scope>
    <source>
        <strain evidence="2">EPUS1.4</strain>
        <tissue evidence="2">Thallus</tissue>
    </source>
</reference>
<feature type="compositionally biased region" description="Basic and acidic residues" evidence="1">
    <location>
        <begin position="952"/>
        <end position="974"/>
    </location>
</feature>
<evidence type="ECO:0008006" key="4">
    <source>
        <dbReference type="Google" id="ProtNLM"/>
    </source>
</evidence>
<proteinExistence type="predicted"/>
<evidence type="ECO:0000256" key="1">
    <source>
        <dbReference type="SAM" id="MobiDB-lite"/>
    </source>
</evidence>
<accession>A0A8H7AHE1</accession>
<feature type="compositionally biased region" description="Polar residues" evidence="1">
    <location>
        <begin position="343"/>
        <end position="354"/>
    </location>
</feature>
<feature type="region of interest" description="Disordered" evidence="1">
    <location>
        <begin position="1017"/>
        <end position="1051"/>
    </location>
</feature>
<dbReference type="OrthoDB" id="5376710at2759"/>
<protein>
    <recommendedName>
        <fullName evidence="4">UBA domain-containing protein</fullName>
    </recommendedName>
</protein>
<feature type="compositionally biased region" description="Acidic residues" evidence="1">
    <location>
        <begin position="376"/>
        <end position="387"/>
    </location>
</feature>
<feature type="region of interest" description="Disordered" evidence="1">
    <location>
        <begin position="590"/>
        <end position="623"/>
    </location>
</feature>
<feature type="compositionally biased region" description="Basic and acidic residues" evidence="1">
    <location>
        <begin position="611"/>
        <end position="623"/>
    </location>
</feature>
<comment type="caution">
    <text evidence="2">The sequence shown here is derived from an EMBL/GenBank/DDBJ whole genome shotgun (WGS) entry which is preliminary data.</text>
</comment>
<feature type="compositionally biased region" description="Polar residues" evidence="1">
    <location>
        <begin position="1024"/>
        <end position="1042"/>
    </location>
</feature>